<dbReference type="InterPro" id="IPR022092">
    <property type="entry name" value="TMF_DNA-bd"/>
</dbReference>
<feature type="coiled-coil region" evidence="4">
    <location>
        <begin position="561"/>
        <end position="658"/>
    </location>
</feature>
<keyword evidence="3 4" id="KW-0175">Coiled coil</keyword>
<dbReference type="InterPro" id="IPR052602">
    <property type="entry name" value="Growth_transcription_reg"/>
</dbReference>
<dbReference type="EMBL" id="CANTUO010000002">
    <property type="protein sequence ID" value="CAI5758333.1"/>
    <property type="molecule type" value="Genomic_DNA"/>
</dbReference>
<keyword evidence="2" id="KW-0333">Golgi apparatus</keyword>
<accession>A0A9W4XAE7</accession>
<dbReference type="OrthoDB" id="74178at2759"/>
<feature type="compositionally biased region" description="Polar residues" evidence="5">
    <location>
        <begin position="89"/>
        <end position="110"/>
    </location>
</feature>
<sequence>MKPDEDKGKKDENETHDEIQANDSKVDELDEKRSINSNGEEDVKILPEPTQEIQIIESNDAKEELIQENIDSTSARIEINDVDLKDSSLEYNTEQSREGTQNQSSSNTKGQSEKLNENGVDNDLESINVIEDQAEEEDEKSESKKPVKKRLTLQERLAQAAKAKSKKSKSISPTPQTPPPSIRESFATTTRIDNSKYIKEIEGLKSQIFKLQSTTTFEKERNELLSKIKDKDDTIDQLRKEGHELSIKELKLNETIKKLKANQDTSFENKFNDLDIEIEEKKKAISELNDSKTNLEVSNHQYKLDLKSKEETIINLKNELMENKSDYTKEIFRLEEKIESLRINQESNTNGSNSVDFNDFTKLNESHHNLQQQYLSSQENWKLIESNLLLKIDNLQNSIDTLKKFKNKLNNENSKLIESYKSEQNKVESLKQEIETLKHEKNTISTYLNDKNDEFLELHDKFEKFRSINNQERLNSNSKIEKLTKEIEKLNESNTISTHNQNYVIEEDPIIESPVINNVSSFNLSRQHSSISFNEEMDNNSSFNGIPTNTTSMTNSNLQLINKMSSNIRRLEIELNTLKDEYNKISNEKESFEQEYLKIIEENKITRTENEKLSNEIDELKIKESTMLELIGEKSELVEELRADVADLKDLCKLQVQQLIEFQESQQ</sequence>
<evidence type="ECO:0000256" key="1">
    <source>
        <dbReference type="ARBA" id="ARBA00004555"/>
    </source>
</evidence>
<evidence type="ECO:0000313" key="7">
    <source>
        <dbReference type="EMBL" id="CAI5758333.1"/>
    </source>
</evidence>
<dbReference type="InterPro" id="IPR022091">
    <property type="entry name" value="TMF_TATA-bd"/>
</dbReference>
<evidence type="ECO:0000256" key="3">
    <source>
        <dbReference type="ARBA" id="ARBA00023054"/>
    </source>
</evidence>
<dbReference type="Pfam" id="PF12325">
    <property type="entry name" value="TMF_TATA_bd"/>
    <property type="match status" value="1"/>
</dbReference>
<gene>
    <name evidence="7" type="ORF">CANVERA_P2847</name>
</gene>
<feature type="region of interest" description="Disordered" evidence="5">
    <location>
        <begin position="1"/>
        <end position="51"/>
    </location>
</feature>
<feature type="region of interest" description="Disordered" evidence="5">
    <location>
        <begin position="80"/>
        <end position="186"/>
    </location>
</feature>
<evidence type="ECO:0000256" key="2">
    <source>
        <dbReference type="ARBA" id="ARBA00023034"/>
    </source>
</evidence>
<evidence type="ECO:0000259" key="6">
    <source>
        <dbReference type="Pfam" id="PF12325"/>
    </source>
</evidence>
<protein>
    <recommendedName>
        <fullName evidence="6">TATA element modulatory factor 1 TATA binding domain-containing protein</fullName>
    </recommendedName>
</protein>
<comment type="subcellular location">
    <subcellularLocation>
        <location evidence="1">Golgi apparatus</location>
    </subcellularLocation>
</comment>
<dbReference type="GO" id="GO:0005794">
    <property type="term" value="C:Golgi apparatus"/>
    <property type="evidence" value="ECO:0007669"/>
    <property type="project" value="UniProtKB-SubCell"/>
</dbReference>
<dbReference type="AlphaFoldDB" id="A0A9W4XAE7"/>
<feature type="coiled-coil region" evidence="4">
    <location>
        <begin position="392"/>
        <end position="440"/>
    </location>
</feature>
<dbReference type="GO" id="GO:0005783">
    <property type="term" value="C:endoplasmic reticulum"/>
    <property type="evidence" value="ECO:0007669"/>
    <property type="project" value="TreeGrafter"/>
</dbReference>
<dbReference type="Pfam" id="PF12329">
    <property type="entry name" value="TMF_DNA_bd"/>
    <property type="match status" value="1"/>
</dbReference>
<evidence type="ECO:0000256" key="5">
    <source>
        <dbReference type="SAM" id="MobiDB-lite"/>
    </source>
</evidence>
<name>A0A9W4XAE7_9ASCO</name>
<keyword evidence="8" id="KW-1185">Reference proteome</keyword>
<comment type="caution">
    <text evidence="7">The sequence shown here is derived from an EMBL/GenBank/DDBJ whole genome shotgun (WGS) entry which is preliminary data.</text>
</comment>
<dbReference type="Gene3D" id="1.10.287.1490">
    <property type="match status" value="1"/>
</dbReference>
<evidence type="ECO:0000313" key="8">
    <source>
        <dbReference type="Proteomes" id="UP001152885"/>
    </source>
</evidence>
<dbReference type="PANTHER" id="PTHR46515:SF1">
    <property type="entry name" value="TATA ELEMENT MODULATORY FACTOR"/>
    <property type="match status" value="1"/>
</dbReference>
<reference evidence="7" key="1">
    <citation type="submission" date="2022-12" db="EMBL/GenBank/DDBJ databases">
        <authorList>
            <person name="Brejova B."/>
        </authorList>
    </citation>
    <scope>NUCLEOTIDE SEQUENCE</scope>
</reference>
<dbReference type="PANTHER" id="PTHR46515">
    <property type="entry name" value="TATA ELEMENT MODULATORY FACTOR TMF1"/>
    <property type="match status" value="1"/>
</dbReference>
<feature type="coiled-coil region" evidence="4">
    <location>
        <begin position="271"/>
        <end position="344"/>
    </location>
</feature>
<evidence type="ECO:0000256" key="4">
    <source>
        <dbReference type="SAM" id="Coils"/>
    </source>
</evidence>
<feature type="domain" description="TATA element modulatory factor 1 TATA binding" evidence="6">
    <location>
        <begin position="550"/>
        <end position="659"/>
    </location>
</feature>
<dbReference type="Proteomes" id="UP001152885">
    <property type="component" value="Unassembled WGS sequence"/>
</dbReference>
<feature type="coiled-coil region" evidence="4">
    <location>
        <begin position="473"/>
        <end position="500"/>
    </location>
</feature>
<proteinExistence type="predicted"/>
<organism evidence="7 8">
    <name type="scientific">Candida verbasci</name>
    <dbReference type="NCBI Taxonomy" id="1227364"/>
    <lineage>
        <taxon>Eukaryota</taxon>
        <taxon>Fungi</taxon>
        <taxon>Dikarya</taxon>
        <taxon>Ascomycota</taxon>
        <taxon>Saccharomycotina</taxon>
        <taxon>Pichiomycetes</taxon>
        <taxon>Debaryomycetaceae</taxon>
        <taxon>Candida/Lodderomyces clade</taxon>
        <taxon>Candida</taxon>
    </lineage>
</organism>
<feature type="compositionally biased region" description="Basic and acidic residues" evidence="5">
    <location>
        <begin position="1"/>
        <end position="34"/>
    </location>
</feature>